<proteinExistence type="predicted"/>
<dbReference type="EMBL" id="OFSM01000006">
    <property type="protein sequence ID" value="SOY28674.1"/>
    <property type="molecule type" value="Genomic_DNA"/>
</dbReference>
<dbReference type="GO" id="GO:0005886">
    <property type="term" value="C:plasma membrane"/>
    <property type="evidence" value="ECO:0007669"/>
    <property type="project" value="UniProtKB-SubCell"/>
</dbReference>
<dbReference type="PROSITE" id="PS50035">
    <property type="entry name" value="PLD"/>
    <property type="match status" value="2"/>
</dbReference>
<accession>A0A2K4ZDY7</accession>
<dbReference type="SUPFAM" id="SSF56024">
    <property type="entry name" value="Phospholipase D/nuclease"/>
    <property type="match status" value="2"/>
</dbReference>
<dbReference type="GO" id="GO:0032049">
    <property type="term" value="P:cardiolipin biosynthetic process"/>
    <property type="evidence" value="ECO:0007669"/>
    <property type="project" value="UniProtKB-UniRule"/>
</dbReference>
<dbReference type="SMART" id="SM00155">
    <property type="entry name" value="PLDc"/>
    <property type="match status" value="2"/>
</dbReference>
<keyword evidence="5" id="KW-0677">Repeat</keyword>
<evidence type="ECO:0000256" key="9">
    <source>
        <dbReference type="SAM" id="Phobius"/>
    </source>
</evidence>
<protein>
    <recommendedName>
        <fullName evidence="8">Cardiolipin synthase</fullName>
        <ecNumber evidence="8">2.7.8.-</ecNumber>
    </recommendedName>
</protein>
<evidence type="ECO:0000256" key="2">
    <source>
        <dbReference type="ARBA" id="ARBA00022475"/>
    </source>
</evidence>
<dbReference type="PANTHER" id="PTHR21248:SF22">
    <property type="entry name" value="PHOSPHOLIPASE D"/>
    <property type="match status" value="1"/>
</dbReference>
<dbReference type="InterPro" id="IPR001736">
    <property type="entry name" value="PLipase_D/transphosphatidylase"/>
</dbReference>
<evidence type="ECO:0000259" key="10">
    <source>
        <dbReference type="PROSITE" id="PS50035"/>
    </source>
</evidence>
<dbReference type="CDD" id="cd09154">
    <property type="entry name" value="PLDc_SMU_988_like_1"/>
    <property type="match status" value="1"/>
</dbReference>
<dbReference type="Pfam" id="PF13091">
    <property type="entry name" value="PLDc_2"/>
    <property type="match status" value="2"/>
</dbReference>
<dbReference type="RefSeq" id="WP_172454998.1">
    <property type="nucleotide sequence ID" value="NZ_JANJZD010000006.1"/>
</dbReference>
<keyword evidence="4 9" id="KW-0812">Transmembrane</keyword>
<evidence type="ECO:0000256" key="3">
    <source>
        <dbReference type="ARBA" id="ARBA00022679"/>
    </source>
</evidence>
<dbReference type="InterPro" id="IPR025202">
    <property type="entry name" value="PLD-like_dom"/>
</dbReference>
<name>A0A2K4ZDY7_9FIRM</name>
<gene>
    <name evidence="11" type="primary">clsA</name>
    <name evidence="11" type="ORF">AMURIS_01385</name>
</gene>
<feature type="transmembrane region" description="Helical" evidence="9">
    <location>
        <begin position="84"/>
        <end position="102"/>
    </location>
</feature>
<evidence type="ECO:0000313" key="12">
    <source>
        <dbReference type="Proteomes" id="UP000236311"/>
    </source>
</evidence>
<sequence length="525" mass="60377">MQTDYKNRGLTLLKKGQKGIIHAIFSRFGLMLLLLVIQLLLFFTGFQWFREFRPHYYSAMQLFSFIVGLWILNSRINPTAKITWLIVIALMPVFGVLLFLYMKSDIGHRVLKRRVDHIITETKENIPQDPETMEHLSQENRAVAALAHYIGRSSCHPVYDRTAVTYFPLGEDKFEEMLKQLQAAEHFIFMEYFIVAEGLMWGRVLEILAQKAAQGVEVRFMYDGSCEFALLPRDYPRRLKALGICCKVFAPVTPFISTHYNYRDHRKILVIDGHTAFTGGVNLADEYINQEEKFGHWKDTAVMVKGEAAKSFTLMFLQTWGIDEREQDYAHFLSCPALPVEKAKGYVIPYGDCPLDNEKLGERVYMDILNRSLRYVHIMTPYLILDGEMETALKFAAERGVEVALILPGIPDKAIPYALAKTHYLSLLESGIKIYEYTPGFVHAKVFVSDDREAVVGTINLDYRSLYHHFECASYMYDTDCIPDIEADFQATLAKCREVSRETVRREKWYVKLTGCLAKAVAPLL</sequence>
<keyword evidence="2" id="KW-1003">Cell membrane</keyword>
<comment type="subcellular location">
    <subcellularLocation>
        <location evidence="1">Cell membrane</location>
    </subcellularLocation>
</comment>
<keyword evidence="3 11" id="KW-0808">Transferase</keyword>
<dbReference type="PANTHER" id="PTHR21248">
    <property type="entry name" value="CARDIOLIPIN SYNTHASE"/>
    <property type="match status" value="1"/>
</dbReference>
<feature type="domain" description="PLD phosphodiesterase" evidence="10">
    <location>
        <begin position="438"/>
        <end position="465"/>
    </location>
</feature>
<evidence type="ECO:0000256" key="5">
    <source>
        <dbReference type="ARBA" id="ARBA00022737"/>
    </source>
</evidence>
<evidence type="ECO:0000256" key="1">
    <source>
        <dbReference type="ARBA" id="ARBA00004236"/>
    </source>
</evidence>
<evidence type="ECO:0000256" key="4">
    <source>
        <dbReference type="ARBA" id="ARBA00022692"/>
    </source>
</evidence>
<feature type="domain" description="PLD phosphodiesterase" evidence="10">
    <location>
        <begin position="260"/>
        <end position="287"/>
    </location>
</feature>
<dbReference type="CDD" id="cd09160">
    <property type="entry name" value="PLDc_SMU_988_like_2"/>
    <property type="match status" value="1"/>
</dbReference>
<dbReference type="NCBIfam" id="TIGR04265">
    <property type="entry name" value="bac_cardiolipin"/>
    <property type="match status" value="1"/>
</dbReference>
<keyword evidence="6 9" id="KW-1133">Transmembrane helix</keyword>
<evidence type="ECO:0000256" key="8">
    <source>
        <dbReference type="NCBIfam" id="TIGR04265"/>
    </source>
</evidence>
<dbReference type="InterPro" id="IPR022924">
    <property type="entry name" value="Cardiolipin_synthase"/>
</dbReference>
<dbReference type="Proteomes" id="UP000236311">
    <property type="component" value="Unassembled WGS sequence"/>
</dbReference>
<evidence type="ECO:0000256" key="7">
    <source>
        <dbReference type="ARBA" id="ARBA00023136"/>
    </source>
</evidence>
<keyword evidence="7 9" id="KW-0472">Membrane</keyword>
<keyword evidence="12" id="KW-1185">Reference proteome</keyword>
<dbReference type="EC" id="2.7.8.-" evidence="8"/>
<feature type="transmembrane region" description="Helical" evidence="9">
    <location>
        <begin position="20"/>
        <end position="43"/>
    </location>
</feature>
<evidence type="ECO:0000256" key="6">
    <source>
        <dbReference type="ARBA" id="ARBA00022989"/>
    </source>
</evidence>
<dbReference type="GO" id="GO:0008808">
    <property type="term" value="F:cardiolipin synthase activity"/>
    <property type="evidence" value="ECO:0007669"/>
    <property type="project" value="UniProtKB-UniRule"/>
</dbReference>
<evidence type="ECO:0000313" key="11">
    <source>
        <dbReference type="EMBL" id="SOY28674.1"/>
    </source>
</evidence>
<dbReference type="Gene3D" id="3.30.870.10">
    <property type="entry name" value="Endonuclease Chain A"/>
    <property type="match status" value="2"/>
</dbReference>
<dbReference type="AlphaFoldDB" id="A0A2K4ZDY7"/>
<organism evidence="11 12">
    <name type="scientific">Acetatifactor muris</name>
    <dbReference type="NCBI Taxonomy" id="879566"/>
    <lineage>
        <taxon>Bacteria</taxon>
        <taxon>Bacillati</taxon>
        <taxon>Bacillota</taxon>
        <taxon>Clostridia</taxon>
        <taxon>Lachnospirales</taxon>
        <taxon>Lachnospiraceae</taxon>
        <taxon>Acetatifactor</taxon>
    </lineage>
</organism>
<feature type="transmembrane region" description="Helical" evidence="9">
    <location>
        <begin position="55"/>
        <end position="72"/>
    </location>
</feature>
<reference evidence="11 12" key="1">
    <citation type="submission" date="2018-01" db="EMBL/GenBank/DDBJ databases">
        <authorList>
            <person name="Gaut B.S."/>
            <person name="Morton B.R."/>
            <person name="Clegg M.T."/>
            <person name="Duvall M.R."/>
        </authorList>
    </citation>
    <scope>NUCLEOTIDE SEQUENCE [LARGE SCALE GENOMIC DNA]</scope>
    <source>
        <strain evidence="11">GP69</strain>
    </source>
</reference>